<organism evidence="2 3">
    <name type="scientific">Tenacibaculum polynesiense</name>
    <dbReference type="NCBI Taxonomy" id="3137857"/>
    <lineage>
        <taxon>Bacteria</taxon>
        <taxon>Pseudomonadati</taxon>
        <taxon>Bacteroidota</taxon>
        <taxon>Flavobacteriia</taxon>
        <taxon>Flavobacteriales</taxon>
        <taxon>Flavobacteriaceae</taxon>
        <taxon>Tenacibaculum</taxon>
    </lineage>
</organism>
<evidence type="ECO:0000313" key="3">
    <source>
        <dbReference type="Proteomes" id="UP001497527"/>
    </source>
</evidence>
<gene>
    <name evidence="2" type="ORF">T190423A01A_10446</name>
</gene>
<evidence type="ECO:0008006" key="4">
    <source>
        <dbReference type="Google" id="ProtNLM"/>
    </source>
</evidence>
<name>A0ABM9P8K9_9FLAO</name>
<proteinExistence type="predicted"/>
<comment type="caution">
    <text evidence="2">The sequence shown here is derived from an EMBL/GenBank/DDBJ whole genome shotgun (WGS) entry which is preliminary data.</text>
</comment>
<keyword evidence="3" id="KW-1185">Reference proteome</keyword>
<evidence type="ECO:0000256" key="1">
    <source>
        <dbReference type="SAM" id="SignalP"/>
    </source>
</evidence>
<keyword evidence="1" id="KW-0732">Signal</keyword>
<evidence type="ECO:0000313" key="2">
    <source>
        <dbReference type="EMBL" id="CAL2101883.1"/>
    </source>
</evidence>
<dbReference type="Proteomes" id="UP001497527">
    <property type="component" value="Unassembled WGS sequence"/>
</dbReference>
<protein>
    <recommendedName>
        <fullName evidence="4">Outer membrane protein beta-barrel domain-containing protein</fullName>
    </recommendedName>
</protein>
<dbReference type="RefSeq" id="WP_348714918.1">
    <property type="nucleotide sequence ID" value="NZ_CAXJIO010000010.1"/>
</dbReference>
<feature type="chain" id="PRO_5046733078" description="Outer membrane protein beta-barrel domain-containing protein" evidence="1">
    <location>
        <begin position="20"/>
        <end position="305"/>
    </location>
</feature>
<feature type="signal peptide" evidence="1">
    <location>
        <begin position="1"/>
        <end position="19"/>
    </location>
</feature>
<reference evidence="2 3" key="1">
    <citation type="submission" date="2024-05" db="EMBL/GenBank/DDBJ databases">
        <authorList>
            <person name="Duchaud E."/>
        </authorList>
    </citation>
    <scope>NUCLEOTIDE SEQUENCE [LARGE SCALE GENOMIC DNA]</scope>
    <source>
        <strain evidence="2">Ena-SAMPLE-TAB-13-05-2024-13:56:06:370-140308</strain>
    </source>
</reference>
<dbReference type="EMBL" id="CAXJIO010000010">
    <property type="protein sequence ID" value="CAL2101883.1"/>
    <property type="molecule type" value="Genomic_DNA"/>
</dbReference>
<accession>A0ABM9P8K9</accession>
<sequence>MIVRRIVVIALFLASSMFGQVTGEVFVPNEDRDMFYVHYTPEIEDNSLYEYERISGKFGFRPIKIGKINFYNTIGMDYHSIFNKNNNLSFLRGKEKYYNINYSLLTQYRVSRSWTINALFLPHVIGNFNDELTEEDVNINGILFAEKIFKSKRNKNYYVLSFGVGYLTLSGKTLVNPVVNFTGNINNKVTFTVGLPNTYIKYNFNKKHSIKLLGDLNDFTMRVNKPFIQNQLNSVRVHKSIFTTVTAGIEYTYWLSKNVGIMGRGTHSVYEKYSFEDVNENVLYEYDTNLRSYVTLGLKIKAFNK</sequence>